<dbReference type="GO" id="GO:0055028">
    <property type="term" value="C:cortical microtubule"/>
    <property type="evidence" value="ECO:0007669"/>
    <property type="project" value="TreeGrafter"/>
</dbReference>
<feature type="coiled-coil region" evidence="2">
    <location>
        <begin position="236"/>
        <end position="263"/>
    </location>
</feature>
<organism evidence="4 5">
    <name type="scientific">Ensete ventricosum</name>
    <name type="common">Abyssinian banana</name>
    <name type="synonym">Musa ensete</name>
    <dbReference type="NCBI Taxonomy" id="4639"/>
    <lineage>
        <taxon>Eukaryota</taxon>
        <taxon>Viridiplantae</taxon>
        <taxon>Streptophyta</taxon>
        <taxon>Embryophyta</taxon>
        <taxon>Tracheophyta</taxon>
        <taxon>Spermatophyta</taxon>
        <taxon>Magnoliopsida</taxon>
        <taxon>Liliopsida</taxon>
        <taxon>Zingiberales</taxon>
        <taxon>Musaceae</taxon>
        <taxon>Ensete</taxon>
    </lineage>
</organism>
<evidence type="ECO:0000256" key="1">
    <source>
        <dbReference type="ARBA" id="ARBA00023054"/>
    </source>
</evidence>
<keyword evidence="1 2" id="KW-0175">Coiled coil</keyword>
<comment type="caution">
    <text evidence="4">The sequence shown here is derived from an EMBL/GenBank/DDBJ whole genome shotgun (WGS) entry which is preliminary data.</text>
</comment>
<evidence type="ECO:0000256" key="3">
    <source>
        <dbReference type="SAM" id="MobiDB-lite"/>
    </source>
</evidence>
<sequence>MGAKQQGLADPTAIATPFYDFGSSFSGLLLALGGSKETPTSPRDRSVGDDSKGVAFPSLLLVLRGAEAGGCAKVASWIGGMSVGTDNAAAGGGRRCGEQMELVARGERDVKPMLVRVGIAIALSLAGFVVSQLRPRPRPPLRPPSRQHSPSAAAESKSGGQDSGGGCLQKQVGTLETEEDLMEIINGTAITTTGEEAGFLMPGFDDLVMQEFEVTRKDLETTPVTTMPEKPVMQERALMEQEITNLKELVLSLQERERCLERQLLDYHGVKGQEAVVRELVNRLKISSMEAKLYMLKIESLQADNQRLQAQLEDYATVISELDAAREHIMLLDEKLESDREKAQEIMASLHQRISSLQQREQENDAEVNRKLKKLEELENESMELRMINSRLAEENSDLVRKLKSTQDTASAVREDAEAEALEEANHLRKANEKLMEEIEQLQIDHCTDVEELVYLRWVNACLRYELRNYQPPSGETLARDLSKSLSLKSEKKAKQLVLEYANLGADEKSSNFFEVNSNYSSSSQASAGEPEDTSIDDSSLIKHGSSNKVKFLSKLKKLVSGNGKRSKKVSAVDKTTSSGSSERRVSFSTCSFDDVIGRDSYDSSSSCMIEKMAAVNSLAGTEAQIVEGQHNRDVFSQNNSRLSLDIQRLQELDLEEAIEGKGLLGRRDRATSCDYMKISFLEDSLISCKKTPLDQEKAYIHEKVELKKYADALRSSRGIPKLNRRSASFRY</sequence>
<feature type="coiled-coil region" evidence="2">
    <location>
        <begin position="291"/>
        <end position="445"/>
    </location>
</feature>
<evidence type="ECO:0000256" key="2">
    <source>
        <dbReference type="SAM" id="Coils"/>
    </source>
</evidence>
<protein>
    <recommendedName>
        <fullName evidence="6">Protein CHUP1, chloroplastic</fullName>
    </recommendedName>
</protein>
<accession>A0AAV8Q7C2</accession>
<dbReference type="Proteomes" id="UP001222027">
    <property type="component" value="Unassembled WGS sequence"/>
</dbReference>
<proteinExistence type="predicted"/>
<dbReference type="EMBL" id="JAQQAF010000008">
    <property type="protein sequence ID" value="KAJ8464750.1"/>
    <property type="molecule type" value="Genomic_DNA"/>
</dbReference>
<reference evidence="4 5" key="1">
    <citation type="submission" date="2022-12" db="EMBL/GenBank/DDBJ databases">
        <title>Chromosome-scale assembly of the Ensete ventricosum genome.</title>
        <authorList>
            <person name="Dussert Y."/>
            <person name="Stocks J."/>
            <person name="Wendawek A."/>
            <person name="Woldeyes F."/>
            <person name="Nichols R.A."/>
            <person name="Borrell J.S."/>
        </authorList>
    </citation>
    <scope>NUCLEOTIDE SEQUENCE [LARGE SCALE GENOMIC DNA]</scope>
    <source>
        <strain evidence="5">cv. Maze</strain>
        <tissue evidence="4">Seeds</tissue>
    </source>
</reference>
<gene>
    <name evidence="4" type="ORF">OPV22_027302</name>
</gene>
<evidence type="ECO:0008006" key="6">
    <source>
        <dbReference type="Google" id="ProtNLM"/>
    </source>
</evidence>
<name>A0AAV8Q7C2_ENSVE</name>
<feature type="region of interest" description="Disordered" evidence="3">
    <location>
        <begin position="133"/>
        <end position="169"/>
    </location>
</feature>
<keyword evidence="5" id="KW-1185">Reference proteome</keyword>
<dbReference type="InterPro" id="IPR040265">
    <property type="entry name" value="CHUP1/IPGA1-like"/>
</dbReference>
<dbReference type="PANTHER" id="PTHR31342">
    <property type="entry name" value="PROTEIN CHUP1, CHLOROPLASTIC"/>
    <property type="match status" value="1"/>
</dbReference>
<dbReference type="GO" id="GO:0072699">
    <property type="term" value="P:protein localization to cortical microtubule cytoskeleton"/>
    <property type="evidence" value="ECO:0007669"/>
    <property type="project" value="TreeGrafter"/>
</dbReference>
<dbReference type="AlphaFoldDB" id="A0AAV8Q7C2"/>
<dbReference type="PANTHER" id="PTHR31342:SF4">
    <property type="entry name" value="ACTIN BINDING PROTEIN FAMILY"/>
    <property type="match status" value="1"/>
</dbReference>
<evidence type="ECO:0000313" key="4">
    <source>
        <dbReference type="EMBL" id="KAJ8464750.1"/>
    </source>
</evidence>
<evidence type="ECO:0000313" key="5">
    <source>
        <dbReference type="Proteomes" id="UP001222027"/>
    </source>
</evidence>
<feature type="region of interest" description="Disordered" evidence="3">
    <location>
        <begin position="522"/>
        <end position="542"/>
    </location>
</feature>